<protein>
    <submittedName>
        <fullName evidence="3">Glycosyltransferase family 9 protein</fullName>
    </submittedName>
</protein>
<gene>
    <name evidence="3" type="ORF">IAB06_01675</name>
</gene>
<dbReference type="CDD" id="cd03789">
    <property type="entry name" value="GT9_LPS_heptosyltransferase"/>
    <property type="match status" value="1"/>
</dbReference>
<dbReference type="Proteomes" id="UP000824099">
    <property type="component" value="Unassembled WGS sequence"/>
</dbReference>
<evidence type="ECO:0000256" key="1">
    <source>
        <dbReference type="ARBA" id="ARBA00022676"/>
    </source>
</evidence>
<dbReference type="InterPro" id="IPR002201">
    <property type="entry name" value="Glyco_trans_9"/>
</dbReference>
<evidence type="ECO:0000313" key="4">
    <source>
        <dbReference type="Proteomes" id="UP000824099"/>
    </source>
</evidence>
<dbReference type="GO" id="GO:0008713">
    <property type="term" value="F:ADP-heptose-lipopolysaccharide heptosyltransferase activity"/>
    <property type="evidence" value="ECO:0007669"/>
    <property type="project" value="TreeGrafter"/>
</dbReference>
<dbReference type="SUPFAM" id="SSF53756">
    <property type="entry name" value="UDP-Glycosyltransferase/glycogen phosphorylase"/>
    <property type="match status" value="1"/>
</dbReference>
<dbReference type="AlphaFoldDB" id="A0A9D1MNY1"/>
<dbReference type="GO" id="GO:0005829">
    <property type="term" value="C:cytosol"/>
    <property type="evidence" value="ECO:0007669"/>
    <property type="project" value="TreeGrafter"/>
</dbReference>
<organism evidence="3 4">
    <name type="scientific">Candidatus Avacidaminococcus intestinavium</name>
    <dbReference type="NCBI Taxonomy" id="2840684"/>
    <lineage>
        <taxon>Bacteria</taxon>
        <taxon>Bacillati</taxon>
        <taxon>Bacillota</taxon>
        <taxon>Negativicutes</taxon>
        <taxon>Acidaminococcales</taxon>
        <taxon>Acidaminococcaceae</taxon>
        <taxon>Acidaminococcaceae incertae sedis</taxon>
        <taxon>Candidatus Avacidaminococcus</taxon>
    </lineage>
</organism>
<dbReference type="Gene3D" id="3.40.50.2000">
    <property type="entry name" value="Glycogen Phosphorylase B"/>
    <property type="match status" value="2"/>
</dbReference>
<dbReference type="InterPro" id="IPR051199">
    <property type="entry name" value="LPS_LOS_Heptosyltrfase"/>
</dbReference>
<proteinExistence type="predicted"/>
<reference evidence="3" key="2">
    <citation type="journal article" date="2021" name="PeerJ">
        <title>Extensive microbial diversity within the chicken gut microbiome revealed by metagenomics and culture.</title>
        <authorList>
            <person name="Gilroy R."/>
            <person name="Ravi A."/>
            <person name="Getino M."/>
            <person name="Pursley I."/>
            <person name="Horton D.L."/>
            <person name="Alikhan N.F."/>
            <person name="Baker D."/>
            <person name="Gharbi K."/>
            <person name="Hall N."/>
            <person name="Watson M."/>
            <person name="Adriaenssens E.M."/>
            <person name="Foster-Nyarko E."/>
            <person name="Jarju S."/>
            <person name="Secka A."/>
            <person name="Antonio M."/>
            <person name="Oren A."/>
            <person name="Chaudhuri R.R."/>
            <person name="La Ragione R."/>
            <person name="Hildebrand F."/>
            <person name="Pallen M.J."/>
        </authorList>
    </citation>
    <scope>NUCLEOTIDE SEQUENCE</scope>
    <source>
        <strain evidence="3">CHK160-1198</strain>
    </source>
</reference>
<accession>A0A9D1MNY1</accession>
<evidence type="ECO:0000256" key="2">
    <source>
        <dbReference type="ARBA" id="ARBA00022679"/>
    </source>
</evidence>
<reference evidence="3" key="1">
    <citation type="submission" date="2020-10" db="EMBL/GenBank/DDBJ databases">
        <authorList>
            <person name="Gilroy R."/>
        </authorList>
    </citation>
    <scope>NUCLEOTIDE SEQUENCE</scope>
    <source>
        <strain evidence="3">CHK160-1198</strain>
    </source>
</reference>
<comment type="caution">
    <text evidence="3">The sequence shown here is derived from an EMBL/GenBank/DDBJ whole genome shotgun (WGS) entry which is preliminary data.</text>
</comment>
<sequence length="328" mass="36997">MEDFLVICTSYFGDTILTGALCQNIKLQYPDSHITYIANKPFYEAAAYLEGVDEVWSYDKKGENKGLAGFVRFVKKYRKQKNFTAAFVIYGNERGILLAKSLGVSKIYGENKGLFRYLLANKKYISDQYLHKQDKHALLLEYFSEKKTLSVPIIYQPPNEALKDIEKLFDSYNIATDDCVISICTTTKSVERDLKMDTCCEIIKELSKKNIKIILIGAGASAATYSQKLKEHGCNEYIDLINKTSIAQLGAVLKRSNVVISVDTGTLHLAIAVGVPVVAVFYICNELKLSQWAPKEFYEHRLVADGSWKAKTIIGFTEELLEVQESKK</sequence>
<dbReference type="PANTHER" id="PTHR30160">
    <property type="entry name" value="TETRAACYLDISACCHARIDE 4'-KINASE-RELATED"/>
    <property type="match status" value="1"/>
</dbReference>
<dbReference type="GO" id="GO:0009244">
    <property type="term" value="P:lipopolysaccharide core region biosynthetic process"/>
    <property type="evidence" value="ECO:0007669"/>
    <property type="project" value="TreeGrafter"/>
</dbReference>
<keyword evidence="2" id="KW-0808">Transferase</keyword>
<name>A0A9D1MNY1_9FIRM</name>
<dbReference type="EMBL" id="DVNI01000024">
    <property type="protein sequence ID" value="HIU63737.1"/>
    <property type="molecule type" value="Genomic_DNA"/>
</dbReference>
<evidence type="ECO:0000313" key="3">
    <source>
        <dbReference type="EMBL" id="HIU63737.1"/>
    </source>
</evidence>
<keyword evidence="1" id="KW-0328">Glycosyltransferase</keyword>
<dbReference type="Pfam" id="PF01075">
    <property type="entry name" value="Glyco_transf_9"/>
    <property type="match status" value="1"/>
</dbReference>